<dbReference type="AlphaFoldDB" id="A0A8H4EQX4"/>
<evidence type="ECO:0000313" key="1">
    <source>
        <dbReference type="EMBL" id="KAF0537289.1"/>
    </source>
</evidence>
<protein>
    <submittedName>
        <fullName evidence="1">Uncharacterized protein</fullName>
    </submittedName>
</protein>
<dbReference type="Proteomes" id="UP000439903">
    <property type="component" value="Unassembled WGS sequence"/>
</dbReference>
<sequence length="139" mass="15958">MKTSVYKFNCEMFRQKLEDLANKYPIPLDAPQLLRDKTLDLDGLKSLRIPDFNNVSESDADEIIAEDDNILPLENNVSTERVNPNELIINPNELIDPYSPIKKIFKGFEVAVKYSKRLQTELSKLDIAVHSSFLCSRKD</sequence>
<comment type="caution">
    <text evidence="1">The sequence shown here is derived from an EMBL/GenBank/DDBJ whole genome shotgun (WGS) entry which is preliminary data.</text>
</comment>
<organism evidence="1 2">
    <name type="scientific">Gigaspora margarita</name>
    <dbReference type="NCBI Taxonomy" id="4874"/>
    <lineage>
        <taxon>Eukaryota</taxon>
        <taxon>Fungi</taxon>
        <taxon>Fungi incertae sedis</taxon>
        <taxon>Mucoromycota</taxon>
        <taxon>Glomeromycotina</taxon>
        <taxon>Glomeromycetes</taxon>
        <taxon>Diversisporales</taxon>
        <taxon>Gigasporaceae</taxon>
        <taxon>Gigaspora</taxon>
    </lineage>
</organism>
<gene>
    <name evidence="1" type="ORF">F8M41_008455</name>
</gene>
<accession>A0A8H4EQX4</accession>
<proteinExistence type="predicted"/>
<name>A0A8H4EQX4_GIGMA</name>
<dbReference type="EMBL" id="WTPW01000190">
    <property type="protein sequence ID" value="KAF0537289.1"/>
    <property type="molecule type" value="Genomic_DNA"/>
</dbReference>
<keyword evidence="2" id="KW-1185">Reference proteome</keyword>
<evidence type="ECO:0000313" key="2">
    <source>
        <dbReference type="Proteomes" id="UP000439903"/>
    </source>
</evidence>
<reference evidence="1 2" key="1">
    <citation type="journal article" date="2019" name="Environ. Microbiol.">
        <title>At the nexus of three kingdoms: the genome of the mycorrhizal fungus Gigaspora margarita provides insights into plant, endobacterial and fungal interactions.</title>
        <authorList>
            <person name="Venice F."/>
            <person name="Ghignone S."/>
            <person name="Salvioli di Fossalunga A."/>
            <person name="Amselem J."/>
            <person name="Novero M."/>
            <person name="Xianan X."/>
            <person name="Sedzielewska Toro K."/>
            <person name="Morin E."/>
            <person name="Lipzen A."/>
            <person name="Grigoriev I.V."/>
            <person name="Henrissat B."/>
            <person name="Martin F.M."/>
            <person name="Bonfante P."/>
        </authorList>
    </citation>
    <scope>NUCLEOTIDE SEQUENCE [LARGE SCALE GENOMIC DNA]</scope>
    <source>
        <strain evidence="1 2">BEG34</strain>
    </source>
</reference>